<comment type="caution">
    <text evidence="3">The sequence shown here is derived from an EMBL/GenBank/DDBJ whole genome shotgun (WGS) entry which is preliminary data.</text>
</comment>
<evidence type="ECO:0000313" key="3">
    <source>
        <dbReference type="EMBL" id="TWH17977.1"/>
    </source>
</evidence>
<dbReference type="PROSITE" id="PS00383">
    <property type="entry name" value="TYR_PHOSPHATASE_1"/>
    <property type="match status" value="1"/>
</dbReference>
<comment type="similarity">
    <text evidence="1">Belongs to the protein-tyrosine phosphatase family.</text>
</comment>
<dbReference type="InterPro" id="IPR016130">
    <property type="entry name" value="Tyr_Pase_AS"/>
</dbReference>
<dbReference type="Pfam" id="PF13350">
    <property type="entry name" value="Y_phosphatase3"/>
    <property type="match status" value="1"/>
</dbReference>
<dbReference type="RefSeq" id="WP_228526407.1">
    <property type="nucleotide sequence ID" value="NZ_VLJT01000013.1"/>
</dbReference>
<dbReference type="InterPro" id="IPR029021">
    <property type="entry name" value="Prot-tyrosine_phosphatase-like"/>
</dbReference>
<proteinExistence type="inferred from homology"/>
<dbReference type="SUPFAM" id="SSF52799">
    <property type="entry name" value="(Phosphotyrosine protein) phosphatases II"/>
    <property type="match status" value="1"/>
</dbReference>
<organism evidence="3 4">
    <name type="scientific">Rhodococcus rhodochrous J45</name>
    <dbReference type="NCBI Taxonomy" id="935266"/>
    <lineage>
        <taxon>Bacteria</taxon>
        <taxon>Bacillati</taxon>
        <taxon>Actinomycetota</taxon>
        <taxon>Actinomycetes</taxon>
        <taxon>Mycobacteriales</taxon>
        <taxon>Nocardiaceae</taxon>
        <taxon>Rhodococcus</taxon>
    </lineage>
</organism>
<dbReference type="PANTHER" id="PTHR31126:SF1">
    <property type="entry name" value="TYROSINE SPECIFIC PROTEIN PHOSPHATASES DOMAIN-CONTAINING PROTEIN"/>
    <property type="match status" value="1"/>
</dbReference>
<evidence type="ECO:0000313" key="4">
    <source>
        <dbReference type="Proteomes" id="UP000317573"/>
    </source>
</evidence>
<feature type="domain" description="Tyrosine specific protein phosphatases" evidence="2">
    <location>
        <begin position="108"/>
        <end position="169"/>
    </location>
</feature>
<dbReference type="PANTHER" id="PTHR31126">
    <property type="entry name" value="TYROSINE-PROTEIN PHOSPHATASE"/>
    <property type="match status" value="1"/>
</dbReference>
<dbReference type="InterPro" id="IPR026893">
    <property type="entry name" value="Tyr/Ser_Pase_IphP-type"/>
</dbReference>
<dbReference type="AlphaFoldDB" id="A0A562E855"/>
<sequence>MTARGFVNLRDVGGLPLVDGGVTAHGVLYRGDAPYPGDSVLPELEAWPPRTVIDLRGDTERDRFAYGWPAETVIHHMPLFDSAAPGARPADLPSLYSRMLHYNETRAGEILALVAEPEGPVLVHCTAGKDRTGVLVAVLLLAAGVEPDAVVDDYVRSEEALLDLIDRWLEVGIRTRQSPPLAEQFLRAPADAIAPIVEQLTSAPGGPAQWMLDRGANPVHLDMWRAQVRGVVSPILGISEGGTQ</sequence>
<dbReference type="InterPro" id="IPR000387">
    <property type="entry name" value="Tyr_Pase_dom"/>
</dbReference>
<reference evidence="3 4" key="1">
    <citation type="submission" date="2019-07" db="EMBL/GenBank/DDBJ databases">
        <title>Genome sequencing of lignin-degrading bacterial isolates.</title>
        <authorList>
            <person name="Gladden J."/>
        </authorList>
    </citation>
    <scope>NUCLEOTIDE SEQUENCE [LARGE SCALE GENOMIC DNA]</scope>
    <source>
        <strain evidence="3 4">J45</strain>
    </source>
</reference>
<dbReference type="Gene3D" id="3.90.190.10">
    <property type="entry name" value="Protein tyrosine phosphatase superfamily"/>
    <property type="match status" value="1"/>
</dbReference>
<dbReference type="PROSITE" id="PS50056">
    <property type="entry name" value="TYR_PHOSPHATASE_2"/>
    <property type="match status" value="1"/>
</dbReference>
<dbReference type="GO" id="GO:0004721">
    <property type="term" value="F:phosphoprotein phosphatase activity"/>
    <property type="evidence" value="ECO:0007669"/>
    <property type="project" value="InterPro"/>
</dbReference>
<evidence type="ECO:0000259" key="2">
    <source>
        <dbReference type="PROSITE" id="PS50056"/>
    </source>
</evidence>
<dbReference type="Proteomes" id="UP000317573">
    <property type="component" value="Unassembled WGS sequence"/>
</dbReference>
<protein>
    <submittedName>
        <fullName evidence="3">Protein tyrosine/serine phosphatase</fullName>
    </submittedName>
</protein>
<dbReference type="EMBL" id="VLJT01000013">
    <property type="protein sequence ID" value="TWH17977.1"/>
    <property type="molecule type" value="Genomic_DNA"/>
</dbReference>
<name>A0A562E855_RHORH</name>
<evidence type="ECO:0000256" key="1">
    <source>
        <dbReference type="ARBA" id="ARBA00009580"/>
    </source>
</evidence>
<accession>A0A562E855</accession>
<gene>
    <name evidence="3" type="ORF">L618_001600000210</name>
</gene>